<comment type="subcellular location">
    <subcellularLocation>
        <location evidence="1">Cell membrane</location>
        <topology evidence="1">Multi-pass membrane protein</topology>
    </subcellularLocation>
</comment>
<keyword evidence="6" id="KW-0406">Ion transport</keyword>
<evidence type="ECO:0000256" key="8">
    <source>
        <dbReference type="SAM" id="Phobius"/>
    </source>
</evidence>
<evidence type="ECO:0000313" key="10">
    <source>
        <dbReference type="Proteomes" id="UP001164390"/>
    </source>
</evidence>
<dbReference type="PANTHER" id="PTHR32024">
    <property type="entry name" value="TRK SYSTEM POTASSIUM UPTAKE PROTEIN TRKG-RELATED"/>
    <property type="match status" value="1"/>
</dbReference>
<protein>
    <submittedName>
        <fullName evidence="9">TrkH family potassium uptake protein</fullName>
    </submittedName>
</protein>
<evidence type="ECO:0000256" key="3">
    <source>
        <dbReference type="ARBA" id="ARBA00022475"/>
    </source>
</evidence>
<feature type="transmembrane region" description="Helical" evidence="8">
    <location>
        <begin position="314"/>
        <end position="334"/>
    </location>
</feature>
<dbReference type="AlphaFoldDB" id="A0AA46TMX6"/>
<dbReference type="Proteomes" id="UP001164390">
    <property type="component" value="Chromosome"/>
</dbReference>
<evidence type="ECO:0000313" key="9">
    <source>
        <dbReference type="EMBL" id="UYM07892.1"/>
    </source>
</evidence>
<keyword evidence="5 8" id="KW-1133">Transmembrane helix</keyword>
<feature type="transmembrane region" description="Helical" evidence="8">
    <location>
        <begin position="355"/>
        <end position="376"/>
    </location>
</feature>
<keyword evidence="2" id="KW-0813">Transport</keyword>
<dbReference type="GO" id="GO:0005886">
    <property type="term" value="C:plasma membrane"/>
    <property type="evidence" value="ECO:0007669"/>
    <property type="project" value="UniProtKB-SubCell"/>
</dbReference>
<dbReference type="RefSeq" id="WP_271636853.1">
    <property type="nucleotide sequence ID" value="NZ_CP094970.1"/>
</dbReference>
<evidence type="ECO:0000256" key="2">
    <source>
        <dbReference type="ARBA" id="ARBA00022448"/>
    </source>
</evidence>
<dbReference type="Pfam" id="PF02386">
    <property type="entry name" value="TrkH"/>
    <property type="match status" value="1"/>
</dbReference>
<keyword evidence="4 8" id="KW-0812">Transmembrane</keyword>
<feature type="transmembrane region" description="Helical" evidence="8">
    <location>
        <begin position="195"/>
        <end position="214"/>
    </location>
</feature>
<dbReference type="EMBL" id="CP094970">
    <property type="protein sequence ID" value="UYM07892.1"/>
    <property type="molecule type" value="Genomic_DNA"/>
</dbReference>
<keyword evidence="7 8" id="KW-0472">Membrane</keyword>
<proteinExistence type="predicted"/>
<dbReference type="GO" id="GO:0030001">
    <property type="term" value="P:metal ion transport"/>
    <property type="evidence" value="ECO:0007669"/>
    <property type="project" value="UniProtKB-ARBA"/>
</dbReference>
<dbReference type="PANTHER" id="PTHR32024:SF1">
    <property type="entry name" value="KTR SYSTEM POTASSIUM UPTAKE PROTEIN B"/>
    <property type="match status" value="1"/>
</dbReference>
<gene>
    <name evidence="9" type="ORF">L0C25_17705</name>
</gene>
<evidence type="ECO:0000256" key="7">
    <source>
        <dbReference type="ARBA" id="ARBA00023136"/>
    </source>
</evidence>
<dbReference type="KEGG" id="sgrg:L0C25_17705"/>
<dbReference type="InterPro" id="IPR003445">
    <property type="entry name" value="Cat_transpt"/>
</dbReference>
<evidence type="ECO:0000256" key="5">
    <source>
        <dbReference type="ARBA" id="ARBA00022989"/>
    </source>
</evidence>
<feature type="transmembrane region" description="Helical" evidence="8">
    <location>
        <begin position="79"/>
        <end position="109"/>
    </location>
</feature>
<evidence type="ECO:0000256" key="1">
    <source>
        <dbReference type="ARBA" id="ARBA00004651"/>
    </source>
</evidence>
<feature type="transmembrane region" description="Helical" evidence="8">
    <location>
        <begin position="407"/>
        <end position="431"/>
    </location>
</feature>
<feature type="transmembrane region" description="Helical" evidence="8">
    <location>
        <begin position="234"/>
        <end position="253"/>
    </location>
</feature>
<accession>A0AA46TMX6</accession>
<organism evidence="9 10">
    <name type="scientific">Solicola gregarius</name>
    <dbReference type="NCBI Taxonomy" id="2908642"/>
    <lineage>
        <taxon>Bacteria</taxon>
        <taxon>Bacillati</taxon>
        <taxon>Actinomycetota</taxon>
        <taxon>Actinomycetes</taxon>
        <taxon>Propionibacteriales</taxon>
        <taxon>Nocardioidaceae</taxon>
        <taxon>Solicola</taxon>
    </lineage>
</organism>
<evidence type="ECO:0000256" key="4">
    <source>
        <dbReference type="ARBA" id="ARBA00022692"/>
    </source>
</evidence>
<reference evidence="9" key="1">
    <citation type="submission" date="2022-01" db="EMBL/GenBank/DDBJ databases">
        <title>Nocardioidaceae gen. sp. A5X3R13.</title>
        <authorList>
            <person name="Lopez Marin M.A."/>
            <person name="Uhlik O."/>
        </authorList>
    </citation>
    <scope>NUCLEOTIDE SEQUENCE</scope>
    <source>
        <strain evidence="9">A5X3R13</strain>
    </source>
</reference>
<name>A0AA46TMX6_9ACTN</name>
<dbReference type="GO" id="GO:0008324">
    <property type="term" value="F:monoatomic cation transmembrane transporter activity"/>
    <property type="evidence" value="ECO:0007669"/>
    <property type="project" value="InterPro"/>
</dbReference>
<keyword evidence="10" id="KW-1185">Reference proteome</keyword>
<evidence type="ECO:0000256" key="6">
    <source>
        <dbReference type="ARBA" id="ARBA00023065"/>
    </source>
</evidence>
<feature type="transmembrane region" description="Helical" evidence="8">
    <location>
        <begin position="130"/>
        <end position="151"/>
    </location>
</feature>
<feature type="transmembrane region" description="Helical" evidence="8">
    <location>
        <begin position="18"/>
        <end position="36"/>
    </location>
</feature>
<keyword evidence="3" id="KW-1003">Cell membrane</keyword>
<sequence>MVWSRRSLVATVMHPVRLLPLAFVVGIVVGGLILMLPISRTGDSDEVVMPALFASTSAVTVTGLTTVDTAEFWTPFGQVVLMVLVQIGGFGIMTLATVLGLLVGGRLGLRTRLMAQAEMHIVNLGEVWPLLRRVAVTMFSFEIVIAIVLAIRFRIAYFDDWGTSAWYASFHSVMAFNNAGFSLNSDSLVGYLGDAWLIFPLCIGVFAGAVGFPVMAELFKSWRRPAKWTIHTRLTVWGSIALFVAGTIAFLALEWNNPGTLGPHGWWDKVVTGIEGGIMPRSGGFNSIDYAVARPETQGVTDIMMFIGGGSASTAGGIKVTTFLLLAYVILAELRGDPDVMIGHRRIGTQTLRQAVAIALLSVMLVAGATLFVLLATDFSLEAVLFECTSAFGTVGLSMGITGDLPYTAQVGLMLLMFVGRVGTITAASALTMRQRIPRYRLPEERPIIG</sequence>